<reference evidence="3" key="3">
    <citation type="submission" date="2019-06" db="EMBL/GenBank/DDBJ databases">
        <title>Mitochondrial genome of Tetrahymena rostrata TRAUS.</title>
        <authorList>
            <person name="Watt A.E."/>
            <person name="Billman-Jacobe H."/>
            <person name="Young N.D."/>
        </authorList>
    </citation>
    <scope>NUCLEOTIDE SEQUENCE</scope>
    <source>
        <strain evidence="3">TRAUS</strain>
    </source>
</reference>
<evidence type="ECO:0000313" key="1">
    <source>
        <dbReference type="EMBL" id="QBI37883.1"/>
    </source>
</evidence>
<dbReference type="EMBL" id="MN025427">
    <property type="protein sequence ID" value="QGS65260.1"/>
    <property type="molecule type" value="Genomic_DNA"/>
</dbReference>
<reference evidence="2" key="2">
    <citation type="submission" date="2018-01" db="EMBL/GenBank/DDBJ databases">
        <title>Tetrahymena rostrata mitochondrial DNA sequence.</title>
        <authorList>
            <person name="Billman-Jacobe H."/>
            <person name="Young N."/>
        </authorList>
    </citation>
    <scope>NUCLEOTIDE SEQUENCE</scope>
    <source>
        <strain evidence="2">TRO1</strain>
    </source>
</reference>
<name>A0A650DE24_TETRO</name>
<organism evidence="3">
    <name type="scientific">Tetrahymena rostrata</name>
    <dbReference type="NCBI Taxonomy" id="5909"/>
    <lineage>
        <taxon>Eukaryota</taxon>
        <taxon>Sar</taxon>
        <taxon>Alveolata</taxon>
        <taxon>Ciliophora</taxon>
        <taxon>Intramacronucleata</taxon>
        <taxon>Oligohymenophorea</taxon>
        <taxon>Hymenostomatida</taxon>
        <taxon>Tetrahymenina</taxon>
        <taxon>Tetrahymenidae</taxon>
        <taxon>Tetrahymena</taxon>
    </lineage>
</organism>
<dbReference type="AlphaFoldDB" id="A0A650DE24"/>
<accession>A0A650DE24</accession>
<dbReference type="RefSeq" id="YP_010411957.1">
    <property type="nucleotide sequence ID" value="NC_064340.1"/>
</dbReference>
<gene>
    <name evidence="3" type="primary">rps14</name>
</gene>
<geneLocation type="mitochondrion" evidence="3"/>
<dbReference type="GO" id="GO:0005840">
    <property type="term" value="C:ribosome"/>
    <property type="evidence" value="ECO:0007669"/>
    <property type="project" value="UniProtKB-KW"/>
</dbReference>
<dbReference type="EMBL" id="MG744346">
    <property type="protein sequence ID" value="QBI37883.1"/>
    <property type="molecule type" value="Genomic_DNA"/>
</dbReference>
<keyword evidence="3" id="KW-0687">Ribonucleoprotein</keyword>
<reference evidence="1" key="1">
    <citation type="submission" date="2018-01" db="EMBL/GenBank/DDBJ databases">
        <title>Mitochondrial genome sequences of Tetrahymena rostrata.</title>
        <authorList>
            <person name="Billman-Jacobe H."/>
            <person name="Young N."/>
        </authorList>
    </citation>
    <scope>NUCLEOTIDE SEQUENCE</scope>
    <source>
        <strain evidence="1">TRAUS</strain>
    </source>
</reference>
<protein>
    <submittedName>
        <fullName evidence="3">Ribosomal protein S14</fullName>
    </submittedName>
</protein>
<dbReference type="EMBL" id="MG744347">
    <property type="protein sequence ID" value="QBI37927.1"/>
    <property type="molecule type" value="Genomic_DNA"/>
</dbReference>
<dbReference type="GeneID" id="72856057"/>
<proteinExistence type="predicted"/>
<keyword evidence="3" id="KW-0496">Mitochondrion</keyword>
<evidence type="ECO:0000313" key="2">
    <source>
        <dbReference type="EMBL" id="QBI37927.1"/>
    </source>
</evidence>
<sequence length="101" mass="12350">MLIRRRKNTLKSKYKKIYIYRNKLKNIILKSLFYNRNIKTLNRSYSYMILNNNKILYKKYHKICKFNGYRKNVNKFTGIGRHELNRKGTLGQLQNISLNSW</sequence>
<evidence type="ECO:0000313" key="3">
    <source>
        <dbReference type="EMBL" id="QGS65260.1"/>
    </source>
</evidence>
<keyword evidence="3" id="KW-0689">Ribosomal protein</keyword>